<evidence type="ECO:0000313" key="2">
    <source>
        <dbReference type="EMBL" id="MBM7691028.1"/>
    </source>
</evidence>
<dbReference type="InterPro" id="IPR016181">
    <property type="entry name" value="Acyl_CoA_acyltransferase"/>
</dbReference>
<dbReference type="InterPro" id="IPR000182">
    <property type="entry name" value="GNAT_dom"/>
</dbReference>
<dbReference type="PROSITE" id="PS51186">
    <property type="entry name" value="GNAT"/>
    <property type="match status" value="1"/>
</dbReference>
<gene>
    <name evidence="2" type="ORF">JOC77_000431</name>
</gene>
<evidence type="ECO:0000259" key="1">
    <source>
        <dbReference type="PROSITE" id="PS51186"/>
    </source>
</evidence>
<feature type="domain" description="N-acetyltransferase" evidence="1">
    <location>
        <begin position="11"/>
        <end position="132"/>
    </location>
</feature>
<accession>A0ABS2QER9</accession>
<evidence type="ECO:0000313" key="3">
    <source>
        <dbReference type="Proteomes" id="UP000823486"/>
    </source>
</evidence>
<dbReference type="EMBL" id="JAFBFI010000001">
    <property type="protein sequence ID" value="MBM7691028.1"/>
    <property type="molecule type" value="Genomic_DNA"/>
</dbReference>
<name>A0ABS2QER9_9BACI</name>
<organism evidence="2 3">
    <name type="scientific">Peribacillus deserti</name>
    <dbReference type="NCBI Taxonomy" id="673318"/>
    <lineage>
        <taxon>Bacteria</taxon>
        <taxon>Bacillati</taxon>
        <taxon>Bacillota</taxon>
        <taxon>Bacilli</taxon>
        <taxon>Bacillales</taxon>
        <taxon>Bacillaceae</taxon>
        <taxon>Peribacillus</taxon>
    </lineage>
</organism>
<reference evidence="2 3" key="1">
    <citation type="submission" date="2021-01" db="EMBL/GenBank/DDBJ databases">
        <title>Genomic Encyclopedia of Type Strains, Phase IV (KMG-IV): sequencing the most valuable type-strain genomes for metagenomic binning, comparative biology and taxonomic classification.</title>
        <authorList>
            <person name="Goeker M."/>
        </authorList>
    </citation>
    <scope>NUCLEOTIDE SEQUENCE [LARGE SCALE GENOMIC DNA]</scope>
    <source>
        <strain evidence="2 3">DSM 105482</strain>
    </source>
</reference>
<protein>
    <submittedName>
        <fullName evidence="2">N-acetyltransferase YhbS</fullName>
    </submittedName>
</protein>
<dbReference type="Pfam" id="PF13673">
    <property type="entry name" value="Acetyltransf_10"/>
    <property type="match status" value="1"/>
</dbReference>
<dbReference type="RefSeq" id="WP_204537870.1">
    <property type="nucleotide sequence ID" value="NZ_JAFBFI010000001.1"/>
</dbReference>
<sequence length="132" mass="15502">MEIQAKNGQTILISPYKSTDFNHIQHLNELEGWTGMLKRSAETREAWQNSNIAYVAVSQLEVIGYLQIILYVCELLIKKEYRSYGIGQQLIHNVHSLYPNARMEMLASSSSHTFYEHLHFRPFYGFRKNYIE</sequence>
<dbReference type="Gene3D" id="3.40.630.30">
    <property type="match status" value="1"/>
</dbReference>
<dbReference type="SUPFAM" id="SSF55729">
    <property type="entry name" value="Acyl-CoA N-acyltransferases (Nat)"/>
    <property type="match status" value="1"/>
</dbReference>
<comment type="caution">
    <text evidence="2">The sequence shown here is derived from an EMBL/GenBank/DDBJ whole genome shotgun (WGS) entry which is preliminary data.</text>
</comment>
<keyword evidence="3" id="KW-1185">Reference proteome</keyword>
<proteinExistence type="predicted"/>
<dbReference type="Proteomes" id="UP000823486">
    <property type="component" value="Unassembled WGS sequence"/>
</dbReference>